<protein>
    <recommendedName>
        <fullName evidence="4">CueP family metal-binding protein</fullName>
    </recommendedName>
</protein>
<accession>A0A3Q8WS69</accession>
<reference evidence="2 3" key="1">
    <citation type="submission" date="2018-12" db="EMBL/GenBank/DDBJ databases">
        <title>Complete genome sequence of Flaviflexus salsibiostraticola KCTC 33148.</title>
        <authorList>
            <person name="Bae J.-W."/>
        </authorList>
    </citation>
    <scope>NUCLEOTIDE SEQUENCE [LARGE SCALE GENOMIC DNA]</scope>
    <source>
        <strain evidence="2 3">KCTC 33148</strain>
    </source>
</reference>
<organism evidence="2 3">
    <name type="scientific">Flaviflexus salsibiostraticola</name>
    <dbReference type="NCBI Taxonomy" id="1282737"/>
    <lineage>
        <taxon>Bacteria</taxon>
        <taxon>Bacillati</taxon>
        <taxon>Actinomycetota</taxon>
        <taxon>Actinomycetes</taxon>
        <taxon>Actinomycetales</taxon>
        <taxon>Actinomycetaceae</taxon>
        <taxon>Flaviflexus</taxon>
    </lineage>
</organism>
<dbReference type="Pfam" id="PF21172">
    <property type="entry name" value="CueP"/>
    <property type="match status" value="1"/>
</dbReference>
<dbReference type="EMBL" id="CP034438">
    <property type="protein sequence ID" value="AZN29039.1"/>
    <property type="molecule type" value="Genomic_DNA"/>
</dbReference>
<dbReference type="RefSeq" id="WP_126038052.1">
    <property type="nucleotide sequence ID" value="NZ_CP034438.1"/>
</dbReference>
<dbReference type="Proteomes" id="UP000270021">
    <property type="component" value="Chromosome"/>
</dbReference>
<evidence type="ECO:0008006" key="4">
    <source>
        <dbReference type="Google" id="ProtNLM"/>
    </source>
</evidence>
<dbReference type="PROSITE" id="PS51257">
    <property type="entry name" value="PROKAR_LIPOPROTEIN"/>
    <property type="match status" value="1"/>
</dbReference>
<dbReference type="OrthoDB" id="73040at2"/>
<proteinExistence type="predicted"/>
<sequence>MVKKYAFTLPATVTLAVLALAACGPDGESTSSGTQEPTGQAADQAITFDSVREWDGVELVDRLDQMPRADRPEALMASVRADEVLLTDVSTGEEATLDLPEDEFYLSFAPYVTTTHDCYYHSLTTCTGELVNEEVDVTIVTDEGELLVDDTLTMFDNGFVGVWLPADIEATLTVQYDGKTGTAEIGTGDDDPTCLTTLQLG</sequence>
<dbReference type="InterPro" id="IPR047808">
    <property type="entry name" value="CueP-like"/>
</dbReference>
<evidence type="ECO:0000256" key="1">
    <source>
        <dbReference type="SAM" id="SignalP"/>
    </source>
</evidence>
<feature type="signal peptide" evidence="1">
    <location>
        <begin position="1"/>
        <end position="21"/>
    </location>
</feature>
<evidence type="ECO:0000313" key="3">
    <source>
        <dbReference type="Proteomes" id="UP000270021"/>
    </source>
</evidence>
<evidence type="ECO:0000313" key="2">
    <source>
        <dbReference type="EMBL" id="AZN29039.1"/>
    </source>
</evidence>
<name>A0A3Q8WS69_9ACTO</name>
<dbReference type="KEGG" id="fsl:EJO69_01045"/>
<keyword evidence="1" id="KW-0732">Signal</keyword>
<dbReference type="NCBIfam" id="NF038094">
    <property type="entry name" value="CueP_fam"/>
    <property type="match status" value="1"/>
</dbReference>
<dbReference type="AlphaFoldDB" id="A0A3Q8WS69"/>
<feature type="chain" id="PRO_5018770270" description="CueP family metal-binding protein" evidence="1">
    <location>
        <begin position="22"/>
        <end position="201"/>
    </location>
</feature>
<gene>
    <name evidence="2" type="ORF">EJO69_01045</name>
</gene>
<dbReference type="Gene3D" id="2.60.40.3700">
    <property type="match status" value="1"/>
</dbReference>
<keyword evidence="3" id="KW-1185">Reference proteome</keyword>